<proteinExistence type="predicted"/>
<evidence type="ECO:0000313" key="2">
    <source>
        <dbReference type="Proteomes" id="UP001289645"/>
    </source>
</evidence>
<accession>A0ACC6MBX5</accession>
<organism evidence="1 2">
    <name type="scientific">Mycolicibacterium parafortuitum</name>
    <name type="common">Mycobacterium parafortuitum</name>
    <dbReference type="NCBI Taxonomy" id="39692"/>
    <lineage>
        <taxon>Bacteria</taxon>
        <taxon>Bacillati</taxon>
        <taxon>Actinomycetota</taxon>
        <taxon>Actinomycetes</taxon>
        <taxon>Mycobacteriales</taxon>
        <taxon>Mycobacteriaceae</taxon>
        <taxon>Mycolicibacterium</taxon>
    </lineage>
</organism>
<sequence>MDYCLGEPDGSATMWTVDGGPEVGGIDVDRDGLLDDMLLDTDGDGLADEALLDVDDDGVAELSVTDDGTGTWALGADRAGGLRWFGLDGLERLGTDVADLDGDGAAERLADADGDGLADRAFGAGSAWVDTDGDGRWDLRLGDTDGDGRADTVGSP</sequence>
<gene>
    <name evidence="1" type="ORF">OHX15_03585</name>
</gene>
<reference evidence="1 2" key="1">
    <citation type="journal article" date="2021" name="Chemosphere">
        <title>Bioballs carrying a syntrophic Rhodococcus and Mycolicibacterium consortium for simultaneous sorption and biodegradation of fuel oil in contaminated freshwater.</title>
        <authorList>
            <person name="Naloka K."/>
            <person name="Polrit D."/>
            <person name="Muangchinda C."/>
            <person name="Thoetkiattikul H."/>
            <person name="Pinyakong O."/>
        </authorList>
    </citation>
    <scope>NUCLEOTIDE SEQUENCE [LARGE SCALE GENOMIC DNA]</scope>
    <source>
        <strain evidence="1 2">J101</strain>
    </source>
</reference>
<protein>
    <submittedName>
        <fullName evidence="1">Pullulanase</fullName>
    </submittedName>
</protein>
<dbReference type="Proteomes" id="UP001289645">
    <property type="component" value="Unassembled WGS sequence"/>
</dbReference>
<name>A0ACC6MBX5_MYCPF</name>
<dbReference type="EMBL" id="JAOXLN010000002">
    <property type="protein sequence ID" value="MDZ5084459.1"/>
    <property type="molecule type" value="Genomic_DNA"/>
</dbReference>
<evidence type="ECO:0000313" key="1">
    <source>
        <dbReference type="EMBL" id="MDZ5084459.1"/>
    </source>
</evidence>
<keyword evidence="2" id="KW-1185">Reference proteome</keyword>
<comment type="caution">
    <text evidence="1">The sequence shown here is derived from an EMBL/GenBank/DDBJ whole genome shotgun (WGS) entry which is preliminary data.</text>
</comment>